<reference evidence="1 2" key="1">
    <citation type="journal article" date="2016" name="Nat. Commun.">
        <title>Thousands of microbial genomes shed light on interconnected biogeochemical processes in an aquifer system.</title>
        <authorList>
            <person name="Anantharaman K."/>
            <person name="Brown C.T."/>
            <person name="Hug L.A."/>
            <person name="Sharon I."/>
            <person name="Castelle C.J."/>
            <person name="Probst A.J."/>
            <person name="Thomas B.C."/>
            <person name="Singh A."/>
            <person name="Wilkins M.J."/>
            <person name="Karaoz U."/>
            <person name="Brodie E.L."/>
            <person name="Williams K.H."/>
            <person name="Hubbard S.S."/>
            <person name="Banfield J.F."/>
        </authorList>
    </citation>
    <scope>NUCLEOTIDE SEQUENCE [LARGE SCALE GENOMIC DNA]</scope>
</reference>
<evidence type="ECO:0000313" key="2">
    <source>
        <dbReference type="Proteomes" id="UP000177354"/>
    </source>
</evidence>
<dbReference type="AlphaFoldDB" id="A0A1F5Z1R0"/>
<accession>A0A1F5Z1R0</accession>
<evidence type="ECO:0000313" key="1">
    <source>
        <dbReference type="EMBL" id="OGG06305.1"/>
    </source>
</evidence>
<proteinExistence type="predicted"/>
<sequence length="72" mass="8708">MLNKTDLQQIQKIVRQETRKIVKEELISVKKDIVQIRKNMNEIIGFFDTEYMDLRKRVERVEEHLNLPPITN</sequence>
<organism evidence="1 2">
    <name type="scientific">Candidatus Gottesmanbacteria bacterium RIFCSPHIGHO2_01_FULL_40_15</name>
    <dbReference type="NCBI Taxonomy" id="1798376"/>
    <lineage>
        <taxon>Bacteria</taxon>
        <taxon>Candidatus Gottesmaniibacteriota</taxon>
    </lineage>
</organism>
<comment type="caution">
    <text evidence="1">The sequence shown here is derived from an EMBL/GenBank/DDBJ whole genome shotgun (WGS) entry which is preliminary data.</text>
</comment>
<name>A0A1F5Z1R0_9BACT</name>
<dbReference type="EMBL" id="MFJF01000017">
    <property type="protein sequence ID" value="OGG06305.1"/>
    <property type="molecule type" value="Genomic_DNA"/>
</dbReference>
<dbReference type="Proteomes" id="UP000177354">
    <property type="component" value="Unassembled WGS sequence"/>
</dbReference>
<gene>
    <name evidence="1" type="ORF">A2777_05320</name>
</gene>
<protein>
    <submittedName>
        <fullName evidence="1">Uncharacterized protein</fullName>
    </submittedName>
</protein>